<dbReference type="Gene3D" id="1.20.1250.20">
    <property type="entry name" value="MFS general substrate transporter like domains"/>
    <property type="match status" value="1"/>
</dbReference>
<evidence type="ECO:0000256" key="1">
    <source>
        <dbReference type="ARBA" id="ARBA00004141"/>
    </source>
</evidence>
<evidence type="ECO:0000313" key="10">
    <source>
        <dbReference type="Proteomes" id="UP001153737"/>
    </source>
</evidence>
<feature type="non-terminal residue" evidence="9">
    <location>
        <position position="1"/>
    </location>
</feature>
<accession>A0A9P0DWW0</accession>
<feature type="region of interest" description="Disordered" evidence="6">
    <location>
        <begin position="1"/>
        <end position="39"/>
    </location>
</feature>
<evidence type="ECO:0000256" key="5">
    <source>
        <dbReference type="ARBA" id="ARBA00023136"/>
    </source>
</evidence>
<comment type="similarity">
    <text evidence="2">Belongs to the major facilitator superfamily. MFSD6 family.</text>
</comment>
<reference evidence="9" key="2">
    <citation type="submission" date="2022-10" db="EMBL/GenBank/DDBJ databases">
        <authorList>
            <consortium name="ENA_rothamsted_submissions"/>
            <consortium name="culmorum"/>
            <person name="King R."/>
        </authorList>
    </citation>
    <scope>NUCLEOTIDE SEQUENCE</scope>
</reference>
<evidence type="ECO:0000256" key="3">
    <source>
        <dbReference type="ARBA" id="ARBA00022692"/>
    </source>
</evidence>
<protein>
    <recommendedName>
        <fullName evidence="8">Major facilitator superfamily associated domain-containing protein</fullName>
    </recommendedName>
</protein>
<dbReference type="InterPro" id="IPR051717">
    <property type="entry name" value="MFS_MFSD6"/>
</dbReference>
<keyword evidence="10" id="KW-1185">Reference proteome</keyword>
<dbReference type="SUPFAM" id="SSF103473">
    <property type="entry name" value="MFS general substrate transporter"/>
    <property type="match status" value="1"/>
</dbReference>
<dbReference type="PANTHER" id="PTHR16172:SF2">
    <property type="entry name" value="MAJOR FACILITATOR SUPERFAMILY DOMAIN-CONTAINING PROTEIN 6"/>
    <property type="match status" value="1"/>
</dbReference>
<dbReference type="Pfam" id="PF12832">
    <property type="entry name" value="MFS_1_like"/>
    <property type="match status" value="1"/>
</dbReference>
<sequence>NHGYPYQGAETSLPLRPPVRPLVDPDAEGEVDPSMYPQPKEATHKIRGRHDLLERFFGGPLDQELLVVKSFYFFFYSAFGSLFPLMGVYFKQMGMNAAQGGFLIGCRPFVEFLSAPFWGTMADRLQMYAGEIPGNGDGKGNCNSKLPPKSKWRGSVQRQSQPIRSVEETKQER</sequence>
<gene>
    <name evidence="9" type="ORF">PHAECO_LOCUS11325</name>
</gene>
<dbReference type="InterPro" id="IPR024989">
    <property type="entry name" value="MFS_assoc_dom"/>
</dbReference>
<organism evidence="9 10">
    <name type="scientific">Phaedon cochleariae</name>
    <name type="common">Mustard beetle</name>
    <dbReference type="NCBI Taxonomy" id="80249"/>
    <lineage>
        <taxon>Eukaryota</taxon>
        <taxon>Metazoa</taxon>
        <taxon>Ecdysozoa</taxon>
        <taxon>Arthropoda</taxon>
        <taxon>Hexapoda</taxon>
        <taxon>Insecta</taxon>
        <taxon>Pterygota</taxon>
        <taxon>Neoptera</taxon>
        <taxon>Endopterygota</taxon>
        <taxon>Coleoptera</taxon>
        <taxon>Polyphaga</taxon>
        <taxon>Cucujiformia</taxon>
        <taxon>Chrysomeloidea</taxon>
        <taxon>Chrysomelidae</taxon>
        <taxon>Chrysomelinae</taxon>
        <taxon>Chrysomelini</taxon>
        <taxon>Phaedon</taxon>
    </lineage>
</organism>
<dbReference type="InterPro" id="IPR036259">
    <property type="entry name" value="MFS_trans_sf"/>
</dbReference>
<reference evidence="9" key="1">
    <citation type="submission" date="2022-01" db="EMBL/GenBank/DDBJ databases">
        <authorList>
            <person name="King R."/>
        </authorList>
    </citation>
    <scope>NUCLEOTIDE SEQUENCE</scope>
</reference>
<evidence type="ECO:0000256" key="7">
    <source>
        <dbReference type="SAM" id="Phobius"/>
    </source>
</evidence>
<evidence type="ECO:0000256" key="2">
    <source>
        <dbReference type="ARBA" id="ARBA00005241"/>
    </source>
</evidence>
<dbReference type="OrthoDB" id="5989317at2759"/>
<evidence type="ECO:0000259" key="8">
    <source>
        <dbReference type="Pfam" id="PF12832"/>
    </source>
</evidence>
<keyword evidence="5 7" id="KW-0472">Membrane</keyword>
<evidence type="ECO:0000256" key="6">
    <source>
        <dbReference type="SAM" id="MobiDB-lite"/>
    </source>
</evidence>
<name>A0A9P0DWW0_PHACE</name>
<comment type="subcellular location">
    <subcellularLocation>
        <location evidence="1">Membrane</location>
        <topology evidence="1">Multi-pass membrane protein</topology>
    </subcellularLocation>
</comment>
<dbReference type="PANTHER" id="PTHR16172">
    <property type="entry name" value="MAJOR FACILITATOR SUPERFAMILY DOMAIN-CONTAINING PROTEIN 6-LIKE"/>
    <property type="match status" value="1"/>
</dbReference>
<evidence type="ECO:0000313" key="9">
    <source>
        <dbReference type="EMBL" id="CAH1176816.1"/>
    </source>
</evidence>
<keyword evidence="4 7" id="KW-1133">Transmembrane helix</keyword>
<dbReference type="GO" id="GO:0016020">
    <property type="term" value="C:membrane"/>
    <property type="evidence" value="ECO:0007669"/>
    <property type="project" value="UniProtKB-SubCell"/>
</dbReference>
<keyword evidence="3 7" id="KW-0812">Transmembrane</keyword>
<feature type="non-terminal residue" evidence="9">
    <location>
        <position position="173"/>
    </location>
</feature>
<feature type="region of interest" description="Disordered" evidence="6">
    <location>
        <begin position="136"/>
        <end position="173"/>
    </location>
</feature>
<dbReference type="EMBL" id="OU896713">
    <property type="protein sequence ID" value="CAH1176816.1"/>
    <property type="molecule type" value="Genomic_DNA"/>
</dbReference>
<dbReference type="AlphaFoldDB" id="A0A9P0DWW0"/>
<feature type="transmembrane region" description="Helical" evidence="7">
    <location>
        <begin position="71"/>
        <end position="90"/>
    </location>
</feature>
<feature type="domain" description="Major facilitator superfamily associated" evidence="8">
    <location>
        <begin position="67"/>
        <end position="128"/>
    </location>
</feature>
<evidence type="ECO:0000256" key="4">
    <source>
        <dbReference type="ARBA" id="ARBA00022989"/>
    </source>
</evidence>
<dbReference type="Proteomes" id="UP001153737">
    <property type="component" value="Chromosome 7"/>
</dbReference>
<proteinExistence type="inferred from homology"/>